<protein>
    <submittedName>
        <fullName evidence="1">Uncharacterized protein</fullName>
    </submittedName>
</protein>
<reference evidence="1" key="1">
    <citation type="submission" date="2022-08" db="EMBL/GenBank/DDBJ databases">
        <title>Genome Sequence of Pycnoporus sanguineus.</title>
        <authorList>
            <person name="Buettner E."/>
        </authorList>
    </citation>
    <scope>NUCLEOTIDE SEQUENCE</scope>
    <source>
        <strain evidence="1">CG-C14</strain>
    </source>
</reference>
<dbReference type="Proteomes" id="UP001144978">
    <property type="component" value="Unassembled WGS sequence"/>
</dbReference>
<comment type="caution">
    <text evidence="1">The sequence shown here is derived from an EMBL/GenBank/DDBJ whole genome shotgun (WGS) entry which is preliminary data.</text>
</comment>
<keyword evidence="2" id="KW-1185">Reference proteome</keyword>
<gene>
    <name evidence="1" type="ORF">NUW54_g12636</name>
</gene>
<proteinExistence type="predicted"/>
<evidence type="ECO:0000313" key="2">
    <source>
        <dbReference type="Proteomes" id="UP001144978"/>
    </source>
</evidence>
<sequence length="333" mass="37653">MRSSASPTLERRPQWMTMTSPAPTKTRPGSRKKRPASAAEHEKRALNIYETTGIFVCACRHGFVQKATEMVRSGELAKYPLAEVDHIIDVHGRDTGCGYDIGCSFWETVKNSPLLSKKAAAASIHFVVCAFHGYAHNRLCQLANHPLYIDGYGIEDLEVMERLFSSSNNVARLIRYASPFHWMQSLDLHFMQWDEDKYAELSNFLFNNYKQCLRIIAENTVDVEQLKTELGIDDDAFKTWLAEEKAFLSGLREPPEEQVLETAYVQALITRKQAEEQLERVRHDWVLVTNHQEPDYNADSRRAAGFGASAGAVAGGKSRLSTPLRSILTKLRT</sequence>
<dbReference type="EMBL" id="JANSHE010005464">
    <property type="protein sequence ID" value="KAJ2970863.1"/>
    <property type="molecule type" value="Genomic_DNA"/>
</dbReference>
<evidence type="ECO:0000313" key="1">
    <source>
        <dbReference type="EMBL" id="KAJ2970863.1"/>
    </source>
</evidence>
<name>A0ACC1MXD7_9APHY</name>
<organism evidence="1 2">
    <name type="scientific">Trametes sanguinea</name>
    <dbReference type="NCBI Taxonomy" id="158606"/>
    <lineage>
        <taxon>Eukaryota</taxon>
        <taxon>Fungi</taxon>
        <taxon>Dikarya</taxon>
        <taxon>Basidiomycota</taxon>
        <taxon>Agaricomycotina</taxon>
        <taxon>Agaricomycetes</taxon>
        <taxon>Polyporales</taxon>
        <taxon>Polyporaceae</taxon>
        <taxon>Trametes</taxon>
    </lineage>
</organism>
<accession>A0ACC1MXD7</accession>